<sequence length="157" mass="17743">MKSQLYPYLAFENAKEALDYYKKVFGATDIYRLSPNAEQAKTFHLPAEADLDNLTMHAGFTVLGVKIECADAFTGDPKPSAQISLMIDIDSEDEEANSAAEDFYQRIQDSEEVEITMPYEAQFWGGKMGSFTDKYGISWMLHSSPWSQAVDHPEEHK</sequence>
<evidence type="ECO:0000259" key="1">
    <source>
        <dbReference type="Pfam" id="PF06983"/>
    </source>
</evidence>
<dbReference type="OrthoDB" id="9795306at2"/>
<keyword evidence="3" id="KW-0560">Oxidoreductase</keyword>
<dbReference type="Proteomes" id="UP000436655">
    <property type="component" value="Unassembled WGS sequence"/>
</dbReference>
<dbReference type="CDD" id="cd06588">
    <property type="entry name" value="PhnB_like"/>
    <property type="match status" value="1"/>
</dbReference>
<dbReference type="Gene3D" id="3.10.180.10">
    <property type="entry name" value="2,3-Dihydroxybiphenyl 1,2-Dioxygenase, domain 1"/>
    <property type="match status" value="1"/>
</dbReference>
<dbReference type="EMBL" id="VDFM01000007">
    <property type="protein sequence ID" value="MQS52711.1"/>
    <property type="molecule type" value="Genomic_DNA"/>
</dbReference>
<dbReference type="RefSeq" id="WP_125705692.1">
    <property type="nucleotide sequence ID" value="NZ_JBHTOO010000026.1"/>
</dbReference>
<dbReference type="Pfam" id="PF06983">
    <property type="entry name" value="3-dmu-9_3-mt"/>
    <property type="match status" value="1"/>
</dbReference>
<keyword evidence="3" id="KW-0223">Dioxygenase</keyword>
<name>A0A5P0ZI14_9LACO</name>
<dbReference type="PANTHER" id="PTHR33990">
    <property type="entry name" value="PROTEIN YJDN-RELATED"/>
    <property type="match status" value="1"/>
</dbReference>
<reference evidence="4 5" key="1">
    <citation type="journal article" date="2019" name="Syst. Appl. Microbiol.">
        <title>Polyphasic characterization of two novel Lactobacillus spp. isolated from blown salami packages: Description of Lactobacillus halodurans sp. nov. and Lactobacillus salsicarnum sp. nov.</title>
        <authorList>
            <person name="Schuster J.A."/>
            <person name="Klingl A."/>
            <person name="Vogel R.F."/>
            <person name="Ehrmann M.A."/>
        </authorList>
    </citation>
    <scope>NUCLEOTIDE SEQUENCE [LARGE SCALE GENOMIC DNA]</scope>
    <source>
        <strain evidence="2 5">TMW 1.2098</strain>
        <strain evidence="3 4">TMW 1.2118</strain>
    </source>
</reference>
<comment type="caution">
    <text evidence="3">The sequence shown here is derived from an EMBL/GenBank/DDBJ whole genome shotgun (WGS) entry which is preliminary data.</text>
</comment>
<proteinExistence type="predicted"/>
<dbReference type="InterPro" id="IPR028973">
    <property type="entry name" value="PhnB-like"/>
</dbReference>
<evidence type="ECO:0000313" key="3">
    <source>
        <dbReference type="EMBL" id="MQS52711.1"/>
    </source>
</evidence>
<evidence type="ECO:0000313" key="2">
    <source>
        <dbReference type="EMBL" id="MQS45194.1"/>
    </source>
</evidence>
<dbReference type="GO" id="GO:0051213">
    <property type="term" value="F:dioxygenase activity"/>
    <property type="evidence" value="ECO:0007669"/>
    <property type="project" value="UniProtKB-KW"/>
</dbReference>
<keyword evidence="5" id="KW-1185">Reference proteome</keyword>
<organism evidence="3 4">
    <name type="scientific">Companilactobacillus mishanensis</name>
    <dbReference type="NCBI Taxonomy" id="2486008"/>
    <lineage>
        <taxon>Bacteria</taxon>
        <taxon>Bacillati</taxon>
        <taxon>Bacillota</taxon>
        <taxon>Bacilli</taxon>
        <taxon>Lactobacillales</taxon>
        <taxon>Lactobacillaceae</taxon>
        <taxon>Companilactobacillus</taxon>
    </lineage>
</organism>
<dbReference type="PANTHER" id="PTHR33990:SF5">
    <property type="entry name" value="PHNB-LIKE DOMAIN-CONTAINING PROTEIN"/>
    <property type="match status" value="1"/>
</dbReference>
<reference evidence="2" key="2">
    <citation type="submission" date="2019-05" db="EMBL/GenBank/DDBJ databases">
        <authorList>
            <person name="Schuster J.A."/>
            <person name="Ehrmann M.A."/>
        </authorList>
    </citation>
    <scope>NUCLEOTIDE SEQUENCE</scope>
    <source>
        <strain evidence="2">TMW 1.2098</strain>
    </source>
</reference>
<dbReference type="EMBL" id="VDFN01000005">
    <property type="protein sequence ID" value="MQS45194.1"/>
    <property type="molecule type" value="Genomic_DNA"/>
</dbReference>
<feature type="domain" description="PhnB-like" evidence="1">
    <location>
        <begin position="6"/>
        <end position="140"/>
    </location>
</feature>
<dbReference type="AlphaFoldDB" id="A0A5P0ZI14"/>
<accession>A0A5P0ZI14</accession>
<evidence type="ECO:0000313" key="4">
    <source>
        <dbReference type="Proteomes" id="UP000380386"/>
    </source>
</evidence>
<dbReference type="Proteomes" id="UP000380386">
    <property type="component" value="Unassembled WGS sequence"/>
</dbReference>
<dbReference type="SUPFAM" id="SSF54593">
    <property type="entry name" value="Glyoxalase/Bleomycin resistance protein/Dihydroxybiphenyl dioxygenase"/>
    <property type="match status" value="1"/>
</dbReference>
<evidence type="ECO:0000313" key="5">
    <source>
        <dbReference type="Proteomes" id="UP000436655"/>
    </source>
</evidence>
<gene>
    <name evidence="3" type="ORF">FHL02_06715</name>
    <name evidence="2" type="ORF">FHL03_06830</name>
</gene>
<dbReference type="InterPro" id="IPR029068">
    <property type="entry name" value="Glyas_Bleomycin-R_OHBP_Dase"/>
</dbReference>
<protein>
    <submittedName>
        <fullName evidence="3">Glyoxalase/bleomycin resistance/extradiol dioxygenase family protein</fullName>
    </submittedName>
</protein>